<evidence type="ECO:0008006" key="4">
    <source>
        <dbReference type="Google" id="ProtNLM"/>
    </source>
</evidence>
<comment type="caution">
    <text evidence="2">The sequence shown here is derived from an EMBL/GenBank/DDBJ whole genome shotgun (WGS) entry which is preliminary data.</text>
</comment>
<evidence type="ECO:0000256" key="1">
    <source>
        <dbReference type="SAM" id="MobiDB-lite"/>
    </source>
</evidence>
<dbReference type="EMBL" id="JAVHNS010000006">
    <property type="protein sequence ID" value="KAK6352123.1"/>
    <property type="molecule type" value="Genomic_DNA"/>
</dbReference>
<name>A0AAV9V0Y4_9PEZI</name>
<organism evidence="2 3">
    <name type="scientific">Orbilia blumenaviensis</name>
    <dbReference type="NCBI Taxonomy" id="1796055"/>
    <lineage>
        <taxon>Eukaryota</taxon>
        <taxon>Fungi</taxon>
        <taxon>Dikarya</taxon>
        <taxon>Ascomycota</taxon>
        <taxon>Pezizomycotina</taxon>
        <taxon>Orbiliomycetes</taxon>
        <taxon>Orbiliales</taxon>
        <taxon>Orbiliaceae</taxon>
        <taxon>Orbilia</taxon>
    </lineage>
</organism>
<evidence type="ECO:0000313" key="2">
    <source>
        <dbReference type="EMBL" id="KAK6352123.1"/>
    </source>
</evidence>
<sequence>MSQISTHNMAADSRSRPSDRNSSNLLGPNQTLLQQYVREQFRQSRLAVESKKKNNTNTTQKKDGNKKNLTSDPDLQLELGSESGGESPKSSTAAHARLTPDSTANAKIIAIAITTASGNGNNASGSENGSANSRRRRVVAVAAASLATIPQEILSQIAKQLPTVLDVLALRKTSRRLYNSLSPYSSQYLYYHFLTLQNLPLEKIPRSRTSREYMWYRQMVENNPRRYGSYNGSVDYYSMVTDILSGRSNGCGICLEDFGPVGTGGEYRHSIFSGYRAYRGGIFYKKVCKRCAVRDFTELWQLEDTHPGLSFNVNDIITWDYGSPFDDLRLAAAHNPTVGVVIGRWRWRGDANRQMGCIRNSDLEAAIKNPQTPKFSLPLLTDIVTASTMVSSPPSSPPSLSSRSPSPSSPLPSTSPSPLSPNMSSGYYPPLLAYETSYCPSFPPYSNSSIPSPSPSSPPLAMDSIDTPSDSADPSASAAAVAADVAEAATIKTTYESRYDKQILFANQRKEGVSTTITILTKEYAANFQNLHWLKNPVRFQTYLYKTLLWELRPWLAPDFYTVAKVVENYKRLPKLVLAEGLERVLEVWMEGRELERGVREEAVRNSARQLLVDELLRSGPRCGTLLRPHQKILGRGSGKITGLVRYWVEEWLMKRGYKCMPQDGRKDHRNTPRVCPFCSREEGEEGRRGTRVGNTVGLVVHVWHRHPERMEDRWEWIPC</sequence>
<feature type="region of interest" description="Disordered" evidence="1">
    <location>
        <begin position="388"/>
        <end position="421"/>
    </location>
</feature>
<reference evidence="2 3" key="1">
    <citation type="submission" date="2019-10" db="EMBL/GenBank/DDBJ databases">
        <authorList>
            <person name="Palmer J.M."/>
        </authorList>
    </citation>
    <scope>NUCLEOTIDE SEQUENCE [LARGE SCALE GENOMIC DNA]</scope>
    <source>
        <strain evidence="2 3">TWF730</strain>
    </source>
</reference>
<protein>
    <recommendedName>
        <fullName evidence="4">F-box domain-containing protein</fullName>
    </recommendedName>
</protein>
<feature type="compositionally biased region" description="Pro residues" evidence="1">
    <location>
        <begin position="407"/>
        <end position="419"/>
    </location>
</feature>
<gene>
    <name evidence="2" type="ORF">TWF730_008954</name>
</gene>
<dbReference type="AlphaFoldDB" id="A0AAV9V0Y4"/>
<feature type="region of interest" description="Disordered" evidence="1">
    <location>
        <begin position="1"/>
        <end position="31"/>
    </location>
</feature>
<evidence type="ECO:0000313" key="3">
    <source>
        <dbReference type="Proteomes" id="UP001373714"/>
    </source>
</evidence>
<proteinExistence type="predicted"/>
<dbReference type="Proteomes" id="UP001373714">
    <property type="component" value="Unassembled WGS sequence"/>
</dbReference>
<feature type="region of interest" description="Disordered" evidence="1">
    <location>
        <begin position="43"/>
        <end position="96"/>
    </location>
</feature>
<feature type="compositionally biased region" description="Low complexity" evidence="1">
    <location>
        <begin position="76"/>
        <end position="87"/>
    </location>
</feature>
<keyword evidence="3" id="KW-1185">Reference proteome</keyword>
<feature type="compositionally biased region" description="Low complexity" evidence="1">
    <location>
        <begin position="463"/>
        <end position="476"/>
    </location>
</feature>
<accession>A0AAV9V0Y4</accession>
<feature type="region of interest" description="Disordered" evidence="1">
    <location>
        <begin position="447"/>
        <end position="476"/>
    </location>
</feature>